<evidence type="ECO:0000313" key="3">
    <source>
        <dbReference type="Proteomes" id="UP001294412"/>
    </source>
</evidence>
<reference evidence="2 3" key="1">
    <citation type="submission" date="2023-12" db="EMBL/GenBank/DDBJ databases">
        <title>Description of Novel Strain Fulvimarina sp. 2208YS6-2-32 isolated from Uroteuthis (Photololigo) edulis.</title>
        <authorList>
            <person name="Park J.-S."/>
        </authorList>
    </citation>
    <scope>NUCLEOTIDE SEQUENCE [LARGE SCALE GENOMIC DNA]</scope>
    <source>
        <strain evidence="2 3">2208YS6-2-32</strain>
    </source>
</reference>
<evidence type="ECO:0000259" key="1">
    <source>
        <dbReference type="Pfam" id="PF09361"/>
    </source>
</evidence>
<proteinExistence type="predicted"/>
<dbReference type="Pfam" id="PF09361">
    <property type="entry name" value="Phasin_2"/>
    <property type="match status" value="1"/>
</dbReference>
<dbReference type="EMBL" id="JAXLPB010000003">
    <property type="protein sequence ID" value="MDY8109857.1"/>
    <property type="molecule type" value="Genomic_DNA"/>
</dbReference>
<name>A0ABU5I434_9HYPH</name>
<dbReference type="RefSeq" id="WP_322187344.1">
    <property type="nucleotide sequence ID" value="NZ_JAXLPB010000003.1"/>
</dbReference>
<dbReference type="Proteomes" id="UP001294412">
    <property type="component" value="Unassembled WGS sequence"/>
</dbReference>
<gene>
    <name evidence="2" type="ORF">U0C82_11975</name>
</gene>
<protein>
    <submittedName>
        <fullName evidence="2">Phasin family protein</fullName>
    </submittedName>
</protein>
<feature type="domain" description="Phasin" evidence="1">
    <location>
        <begin position="8"/>
        <end position="103"/>
    </location>
</feature>
<dbReference type="InterPro" id="IPR018968">
    <property type="entry name" value="Phasin"/>
</dbReference>
<keyword evidence="3" id="KW-1185">Reference proteome</keyword>
<organism evidence="2 3">
    <name type="scientific">Fulvimarina uroteuthidis</name>
    <dbReference type="NCBI Taxonomy" id="3098149"/>
    <lineage>
        <taxon>Bacteria</taxon>
        <taxon>Pseudomonadati</taxon>
        <taxon>Pseudomonadota</taxon>
        <taxon>Alphaproteobacteria</taxon>
        <taxon>Hyphomicrobiales</taxon>
        <taxon>Aurantimonadaceae</taxon>
        <taxon>Fulvimarina</taxon>
    </lineage>
</organism>
<accession>A0ABU5I434</accession>
<evidence type="ECO:0000313" key="2">
    <source>
        <dbReference type="EMBL" id="MDY8109857.1"/>
    </source>
</evidence>
<sequence length="137" mass="15174">MINMYDDATKMTKDMMDSSLKSIAIMSKGFQQLAAETQDYTKRAYEHQASYFENLMQAKSLDKSMEIQSEFAKSAYQEWVAQATKLGEIYADTAKEAYKPLEASASTVAEKSRNVAEKSVTVAETAAEKATAPKTAN</sequence>
<comment type="caution">
    <text evidence="2">The sequence shown here is derived from an EMBL/GenBank/DDBJ whole genome shotgun (WGS) entry which is preliminary data.</text>
</comment>